<dbReference type="Proteomes" id="UP000801428">
    <property type="component" value="Unassembled WGS sequence"/>
</dbReference>
<feature type="compositionally biased region" description="Polar residues" evidence="1">
    <location>
        <begin position="232"/>
        <end position="264"/>
    </location>
</feature>
<feature type="compositionally biased region" description="Low complexity" evidence="1">
    <location>
        <begin position="271"/>
        <end position="281"/>
    </location>
</feature>
<dbReference type="EMBL" id="SWKU01000022">
    <property type="protein sequence ID" value="KAF2997560.1"/>
    <property type="molecule type" value="Genomic_DNA"/>
</dbReference>
<dbReference type="AlphaFoldDB" id="A0A9P4W5M1"/>
<feature type="region of interest" description="Disordered" evidence="1">
    <location>
        <begin position="232"/>
        <end position="282"/>
    </location>
</feature>
<protein>
    <submittedName>
        <fullName evidence="2">Uncharacterized protein</fullName>
    </submittedName>
</protein>
<sequence length="354" mass="38395">MNNHHCPAANTHTTSSHGDYFSYCQLCLQHHLPIPRQLSGIELQAEPTRLAYLARYPGQHVYQPSPPTSHRPAGYSPQNNFDEAAYQLNSLPGHYGPAFAFEVEAEPRTPGSEALIEILMQATVDNAAPEPDSQELGTPERDNQQDSSRSSGFQQEFCYLKDLIAKGLPTPPPTPPQDGDHVVGEVSTHAVAVEQEDLGYLPEHIIAGDAALRTLRHGAAPVTNTTRPATPAAITQQSSTTVPAITVTPSSAPNPIRNQHSTQVPSPSSPSPASGAPQSAPMQGAWQFNYGEYAEEGYGTWEDDVRAAREALATRPLGTNGNAVLRVRNPMVPWWAVLETIGEEEENDDDDEEE</sequence>
<keyword evidence="3" id="KW-1185">Reference proteome</keyword>
<proteinExistence type="predicted"/>
<organism evidence="2 3">
    <name type="scientific">Curvularia kusanoi</name>
    <name type="common">Cochliobolus kusanoi</name>
    <dbReference type="NCBI Taxonomy" id="90978"/>
    <lineage>
        <taxon>Eukaryota</taxon>
        <taxon>Fungi</taxon>
        <taxon>Dikarya</taxon>
        <taxon>Ascomycota</taxon>
        <taxon>Pezizomycotina</taxon>
        <taxon>Dothideomycetes</taxon>
        <taxon>Pleosporomycetidae</taxon>
        <taxon>Pleosporales</taxon>
        <taxon>Pleosporineae</taxon>
        <taxon>Pleosporaceae</taxon>
        <taxon>Curvularia</taxon>
    </lineage>
</organism>
<evidence type="ECO:0000313" key="3">
    <source>
        <dbReference type="Proteomes" id="UP000801428"/>
    </source>
</evidence>
<accession>A0A9P4W5M1</accession>
<gene>
    <name evidence="2" type="ORF">E8E13_001077</name>
</gene>
<evidence type="ECO:0000256" key="1">
    <source>
        <dbReference type="SAM" id="MobiDB-lite"/>
    </source>
</evidence>
<name>A0A9P4W5M1_CURKU</name>
<comment type="caution">
    <text evidence="2">The sequence shown here is derived from an EMBL/GenBank/DDBJ whole genome shotgun (WGS) entry which is preliminary data.</text>
</comment>
<evidence type="ECO:0000313" key="2">
    <source>
        <dbReference type="EMBL" id="KAF2997560.1"/>
    </source>
</evidence>
<feature type="region of interest" description="Disordered" evidence="1">
    <location>
        <begin position="128"/>
        <end position="152"/>
    </location>
</feature>
<reference evidence="2" key="1">
    <citation type="submission" date="2019-04" db="EMBL/GenBank/DDBJ databases">
        <title>Sequencing of skin fungus with MAO and IRED activity.</title>
        <authorList>
            <person name="Marsaioli A.J."/>
            <person name="Bonatto J.M.C."/>
            <person name="Reis Junior O."/>
        </authorList>
    </citation>
    <scope>NUCLEOTIDE SEQUENCE</scope>
    <source>
        <strain evidence="2">30M1</strain>
    </source>
</reference>